<organism evidence="5 6">
    <name type="scientific">Vibrio navarrensis</name>
    <dbReference type="NCBI Taxonomy" id="29495"/>
    <lineage>
        <taxon>Bacteria</taxon>
        <taxon>Pseudomonadati</taxon>
        <taxon>Pseudomonadota</taxon>
        <taxon>Gammaproteobacteria</taxon>
        <taxon>Vibrionales</taxon>
        <taxon>Vibrionaceae</taxon>
        <taxon>Vibrio</taxon>
    </lineage>
</organism>
<accession>A0AAJ4I924</accession>
<dbReference type="Pfam" id="PF18796">
    <property type="entry name" value="LPD1"/>
    <property type="match status" value="1"/>
</dbReference>
<evidence type="ECO:0008006" key="7">
    <source>
        <dbReference type="Google" id="ProtNLM"/>
    </source>
</evidence>
<dbReference type="Pfam" id="PF18799">
    <property type="entry name" value="LPD5"/>
    <property type="match status" value="1"/>
</dbReference>
<dbReference type="Pfam" id="PF18857">
    <property type="entry name" value="LPD38"/>
    <property type="match status" value="1"/>
</dbReference>
<reference evidence="5 6" key="1">
    <citation type="submission" date="2020-11" db="EMBL/GenBank/DDBJ databases">
        <title>Complete and Circularized Genome Assembly of a human isolate of Vibrio navarrensis biotype pommerensis with MiSeq and MinION Sequence Data.</title>
        <authorList>
            <person name="Schwartz K."/>
            <person name="Borowiak M."/>
            <person name="Deneke C."/>
            <person name="Balau V."/>
            <person name="Metelmann C."/>
            <person name="Strauch E."/>
        </authorList>
    </citation>
    <scope>NUCLEOTIDE SEQUENCE [LARGE SCALE GENOMIC DNA]</scope>
    <source>
        <strain evidence="5 6">20-VB00237</strain>
    </source>
</reference>
<dbReference type="RefSeq" id="WP_337970669.1">
    <property type="nucleotide sequence ID" value="NZ_CP065217.1"/>
</dbReference>
<feature type="compositionally biased region" description="Basic and acidic residues" evidence="1">
    <location>
        <begin position="640"/>
        <end position="661"/>
    </location>
</feature>
<dbReference type="Proteomes" id="UP000594435">
    <property type="component" value="Chromosome 1"/>
</dbReference>
<dbReference type="InterPro" id="IPR041047">
    <property type="entry name" value="LPD1"/>
</dbReference>
<evidence type="ECO:0000256" key="1">
    <source>
        <dbReference type="SAM" id="MobiDB-lite"/>
    </source>
</evidence>
<gene>
    <name evidence="5" type="ORF">I3X05_10225</name>
</gene>
<feature type="region of interest" description="Disordered" evidence="1">
    <location>
        <begin position="640"/>
        <end position="678"/>
    </location>
</feature>
<feature type="region of interest" description="Disordered" evidence="1">
    <location>
        <begin position="439"/>
        <end position="463"/>
    </location>
</feature>
<dbReference type="EMBL" id="CP065217">
    <property type="protein sequence ID" value="QPL52397.1"/>
    <property type="molecule type" value="Genomic_DNA"/>
</dbReference>
<evidence type="ECO:0000259" key="3">
    <source>
        <dbReference type="Pfam" id="PF18799"/>
    </source>
</evidence>
<dbReference type="InterPro" id="IPR040651">
    <property type="entry name" value="LPD5"/>
</dbReference>
<proteinExistence type="predicted"/>
<sequence>MQDKQLLGQNMNSKATVNAKTDMSQEPFLPEGFTFKHSPAPLKDLDVSGMDYVKAAGSGALRSIAGVGELAENYLGVGESLRDVATTGADYLQESMTPDAQEAMKRELYTENGSGPFGLGLGNGAGDIDVWAVKIANGIGSLAATFAGGGVAGAGAKTLLRGTITKSMMKKGLTEEVAQAVADKAIQRIASSGAAGAGFGASLGGASMDARDAVMNMDSAWLYENSDFFRDALMRVSDHPENQNLSATQLFDLAKEETANHASLQMSSDPKAIAASAASALGDKVLFNAITGTLGKSITGGALKGAATEASTEALESGTQTYAQNQILNDVAGTNIDPWIGVKSAAAEGGTIGAIVGGVPGAIGGYRGKHSANESSDLAPEQMPIPDDQSEVVNEFASQLRGSSSNEAQNNASETIPEGATPIPEEIAPVMSDLGAQLRGDEDAPVSQPLSQEPSIPQPELKVPKPDDGNQVLNAQETVASEPQADGITEQFKAMMYAAEQADHNRSQQIIKALKNKNTTTTEKIALLKEFRALASSQSPNEMSQDIPQPASIQPEQQYVPASIADKYGLPRDYIPTTEAQAVREQQGIALRDDLEMQSEPREMQRVVPSDVTDAAIDTRERLLAEAQIEAEHNRIRERDFDLAREQDEQSRKVTKDDVRIEPQGGKSAFSSRPNSMKMREQGIKPIRDFEGIPQKTSSLTKRLRKKLQHAKGFDTEAVLAEFQNHEKRIMAYREKARERAEREANDPDNIRRREQVEKLFKTYVSDEQARNFNENEITQSLKRMNTLLSDSSKGTVLELDGNPASLPQVQQIMESELREISEAPFVTEEDEGNVAKPTQKIEDFGEVLHGAKKHQLGSLGQVLEQEQNERDIISQPLSKSWPKPDVKKLITEGTSAETAAALAIVRNRLSSAKPRKGYKLDRWAMAIKSGLNLSRILARGDIDLSQLKLPSSMSDVPDLMRLAKSLEPEQVELLTNYRVSSGHYSLAGGQRFDPPKTLYHVIDLNTKRTISEYFETQDQAVQQIKTIIESGVTANATLGKRKANIDVYRRRVPGKNSEYFIGLSAGKEIISIKDGFSEGKIAREYLVANRTDLENQVIEIRKKSSKEQRNKKNRDRSGVERRNENVTPENFSDTFGFRGVQFGNWVEGSRRQAELNDAYDSLIDLAELINIPPRAISLNGQLGLAFGARGSGKAKAHYEPDLVVINLTKTQGAGSLAHEWFHALDNYFGKQSGVQYSEYASDAQHKTDMKGEIRPEMAEAFAELRSAVSDTGLRDRSQILDRMKSKPYWSTMVEMMARSFESYVIDKNSGKNITNDYLANIISQEEWYQKYGDDPDLEYAYPTKEELEKTIAPAFDKFFKTIKHKQNGKNIILYSRESVLSHIPAKGMSVKEATLAADQWLKEYKGGAGVSIEVVKTQAEAEAMLGVSFENSIVGALYSDAKRLAVVVADNIESPKDLRQKLRHEVLVHHGLRAVVGDMEYMKIMERIARAKESPHLKELWTHIEANYQGFNAIDQVEEVLAHAAEIERPAVKRWLDRIAEMIAHALRRVGLMKQSDMTKAELYNIVQTLSDRIKSVNQWKDRTRPEAANSETRLSRVLFSQTLTPELAEKLGLGPKKSKAELAKEFTKELVGKSKAEWFELFQERMKRVNTGWFDGLAPIKYAEDKAGITNAEDSGYVAARLAAGSSSVMQAVMLYGIPEWKDGIIQKRDNTGEADSLLGIFDELGKDLHNWLAWMAGNRAKQLKTQGRENLLSEDEINELLLLSEGKQEAFKRAKAKYNAMNKALLDLAQDAGLIDKDSRNEWESEWYVPFYRQDDKANEKGLDSVIGPWKGRGIANQSAQIKKLKGSDKNVNDILENIFINTGKLVDASMKNMAMQKVVYNLADTDLIEVVPKPNLMQFKAADAVHVKVEGEDYLVKVADADLFRAMTQIDMERTNHPFMKVARGAKRLLTATVTVSPDFMLRNFLRDSLSSWAISKDGFTPIVDSFRGVGKTLKKADGTLDMMFSGASFLGGYVNGNDPQAMADSVRKALKRKGLSEADIRKYQNSLITDKSQLMGALSKGWDKYIEFGEGLENASREAVYEAAIKAGKTKAQAVFEAKDLMDFSLHGNSKVAMFLGDVLPFFNARLQGLGKLAREAKANPVQIAQRGGMIAAASVALVLINGNDERYQELPDWDKDMNWHFWFGDQHWRVPKPFEIGVLFGTFPERIVNAAFYEDSMEDLRNAFGRNLVSTFALNPVPQVVNPLVEAYFNYSMFRGQPIENMADLSVMPEARYNERTSITMREIGELTGMSPKKLEHIFNGYLGTVGSYALWMSDYVARQMGDYGAKPALKAQDLLVIKSVYQGSDRARSTKYLDDMYKMMREAEALYRTVNEYRKDGSFERARELMEDRGKILNARKPLKETQKQVRQLNSQIDLIMRSKELTAEEKRKRIDRKIEQRNAIVAATVKRVNPYFD</sequence>
<feature type="compositionally biased region" description="Low complexity" evidence="1">
    <location>
        <begin position="403"/>
        <end position="414"/>
    </location>
</feature>
<protein>
    <recommendedName>
        <fullName evidence="7">Large polyvalent protein-associated domain-containing protein</fullName>
    </recommendedName>
</protein>
<dbReference type="InterPro" id="IPR040561">
    <property type="entry name" value="LPD38"/>
</dbReference>
<evidence type="ECO:0000259" key="2">
    <source>
        <dbReference type="Pfam" id="PF18796"/>
    </source>
</evidence>
<feature type="region of interest" description="Disordered" evidence="1">
    <location>
        <begin position="398"/>
        <end position="423"/>
    </location>
</feature>
<evidence type="ECO:0000313" key="5">
    <source>
        <dbReference type="EMBL" id="QPL52397.1"/>
    </source>
</evidence>
<feature type="compositionally biased region" description="Basic and acidic residues" evidence="1">
    <location>
        <begin position="1104"/>
        <end position="1125"/>
    </location>
</feature>
<evidence type="ECO:0000259" key="4">
    <source>
        <dbReference type="Pfam" id="PF18857"/>
    </source>
</evidence>
<feature type="domain" description="Large polyvalent protein-associated" evidence="3">
    <location>
        <begin position="989"/>
        <end position="1135"/>
    </location>
</feature>
<feature type="domain" description="Large polyvalent protein-associated" evidence="2">
    <location>
        <begin position="1281"/>
        <end position="1366"/>
    </location>
</feature>
<name>A0AAJ4I924_9VIBR</name>
<feature type="region of interest" description="Disordered" evidence="1">
    <location>
        <begin position="1104"/>
        <end position="1128"/>
    </location>
</feature>
<feature type="domain" description="Large polyvalent protein associated" evidence="4">
    <location>
        <begin position="2170"/>
        <end position="2340"/>
    </location>
</feature>
<evidence type="ECO:0000313" key="6">
    <source>
        <dbReference type="Proteomes" id="UP000594435"/>
    </source>
</evidence>